<evidence type="ECO:0000313" key="4">
    <source>
        <dbReference type="EMBL" id="GEK59077.1"/>
    </source>
</evidence>
<dbReference type="Proteomes" id="UP000321051">
    <property type="component" value="Unassembled WGS sequence"/>
</dbReference>
<dbReference type="OrthoDB" id="9815825at2"/>
<dbReference type="SUPFAM" id="SSF55347">
    <property type="entry name" value="Glyceraldehyde-3-phosphate dehydrogenase-like, C-terminal domain"/>
    <property type="match status" value="1"/>
</dbReference>
<dbReference type="Gene3D" id="3.40.50.720">
    <property type="entry name" value="NAD(P)-binding Rossmann-like Domain"/>
    <property type="match status" value="1"/>
</dbReference>
<dbReference type="STRING" id="1371.GCA_900166605_01622"/>
<dbReference type="InterPro" id="IPR036291">
    <property type="entry name" value="NAD(P)-bd_dom_sf"/>
</dbReference>
<gene>
    <name evidence="4" type="ORF">MHA01_19820</name>
</gene>
<feature type="domain" description="Gfo/Idh/MocA-like oxidoreductase N-terminal" evidence="2">
    <location>
        <begin position="31"/>
        <end position="154"/>
    </location>
</feature>
<dbReference type="Pfam" id="PF02894">
    <property type="entry name" value="GFO_IDH_MocA_C"/>
    <property type="match status" value="1"/>
</dbReference>
<protein>
    <submittedName>
        <fullName evidence="4">Oxidoreductase</fullName>
    </submittedName>
</protein>
<organism evidence="4 5">
    <name type="scientific">Marinococcus halophilus</name>
    <dbReference type="NCBI Taxonomy" id="1371"/>
    <lineage>
        <taxon>Bacteria</taxon>
        <taxon>Bacillati</taxon>
        <taxon>Bacillota</taxon>
        <taxon>Bacilli</taxon>
        <taxon>Bacillales</taxon>
        <taxon>Bacillaceae</taxon>
        <taxon>Marinococcus</taxon>
    </lineage>
</organism>
<dbReference type="EMBL" id="BJUN01000010">
    <property type="protein sequence ID" value="GEK59077.1"/>
    <property type="molecule type" value="Genomic_DNA"/>
</dbReference>
<evidence type="ECO:0000259" key="3">
    <source>
        <dbReference type="Pfam" id="PF02894"/>
    </source>
</evidence>
<evidence type="ECO:0000313" key="5">
    <source>
        <dbReference type="Proteomes" id="UP000321051"/>
    </source>
</evidence>
<dbReference type="PANTHER" id="PTHR43593">
    <property type="match status" value="1"/>
</dbReference>
<reference evidence="4 5" key="1">
    <citation type="submission" date="2019-07" db="EMBL/GenBank/DDBJ databases">
        <title>Whole genome shotgun sequence of Marinococcus halophilus NBRC 102359.</title>
        <authorList>
            <person name="Hosoyama A."/>
            <person name="Uohara A."/>
            <person name="Ohji S."/>
            <person name="Ichikawa N."/>
        </authorList>
    </citation>
    <scope>NUCLEOTIDE SEQUENCE [LARGE SCALE GENOMIC DNA]</scope>
    <source>
        <strain evidence="4 5">NBRC 102359</strain>
    </source>
</reference>
<accession>A0A510Y9J1</accession>
<dbReference type="Pfam" id="PF01408">
    <property type="entry name" value="GFO_IDH_MocA"/>
    <property type="match status" value="1"/>
</dbReference>
<proteinExistence type="inferred from homology"/>
<dbReference type="InterPro" id="IPR050424">
    <property type="entry name" value="Gfo-Idh-MocA_inositol_DH"/>
</dbReference>
<keyword evidence="5" id="KW-1185">Reference proteome</keyword>
<name>A0A510Y9J1_MARHA</name>
<dbReference type="RefSeq" id="WP_079475439.1">
    <property type="nucleotide sequence ID" value="NZ_BJUN01000010.1"/>
</dbReference>
<evidence type="ECO:0000259" key="2">
    <source>
        <dbReference type="Pfam" id="PF01408"/>
    </source>
</evidence>
<dbReference type="GO" id="GO:0000166">
    <property type="term" value="F:nucleotide binding"/>
    <property type="evidence" value="ECO:0007669"/>
    <property type="project" value="InterPro"/>
</dbReference>
<dbReference type="AlphaFoldDB" id="A0A510Y9J1"/>
<dbReference type="PANTHER" id="PTHR43593:SF1">
    <property type="entry name" value="INOSITOL 2-DEHYDROGENASE"/>
    <property type="match status" value="1"/>
</dbReference>
<dbReference type="Gene3D" id="3.30.360.10">
    <property type="entry name" value="Dihydrodipicolinate Reductase, domain 2"/>
    <property type="match status" value="1"/>
</dbReference>
<sequence>MTNNNYFQQNFYSEYLKPEDKYVFLKAQPEFKFNVIGAGMIGMEHIRVTMLEGRAAINGVYDLDQSSAEWTKEAFEKEYDYELHLYNSLEEACFDPSVDGLIICTPNYTHLEVMKTAVQSGKHILLEKPMATTIPDVLAIQDLVKDYEGVFQIGLQYRHKPIYDEALHEVLHKKSLGEVKNISLMEHRVPFLDKVDQWNKFSKFSGGTLVEKCCHYFDLMNVVAGSKPVSVYASGSLAVNYQDFEYEGESSDVVDQAFVTVEYENGVKGNFNLCMFAPMFYEEMTVCGSKGRIKTYENDDFLPSSRANTHFEILTGENGTSKISTPMYPAIIQNSGHHGGTYYEHKYFVDNIKGDYKDTATLEEGLWSIVVGVAAEESIKNKAVINIEELLNQSKQAVE</sequence>
<dbReference type="InterPro" id="IPR000683">
    <property type="entry name" value="Gfo/Idh/MocA-like_OxRdtase_N"/>
</dbReference>
<dbReference type="InterPro" id="IPR004104">
    <property type="entry name" value="Gfo/Idh/MocA-like_OxRdtase_C"/>
</dbReference>
<evidence type="ECO:0000256" key="1">
    <source>
        <dbReference type="ARBA" id="ARBA00010928"/>
    </source>
</evidence>
<dbReference type="SUPFAM" id="SSF51735">
    <property type="entry name" value="NAD(P)-binding Rossmann-fold domains"/>
    <property type="match status" value="1"/>
</dbReference>
<comment type="caution">
    <text evidence="4">The sequence shown here is derived from an EMBL/GenBank/DDBJ whole genome shotgun (WGS) entry which is preliminary data.</text>
</comment>
<feature type="domain" description="Gfo/Idh/MocA-like oxidoreductase C-terminal" evidence="3">
    <location>
        <begin position="171"/>
        <end position="386"/>
    </location>
</feature>
<comment type="similarity">
    <text evidence="1">Belongs to the Gfo/Idh/MocA family.</text>
</comment>